<dbReference type="EMBL" id="CAID01000001">
    <property type="protein sequence ID" value="CEF96897.1"/>
    <property type="molecule type" value="Genomic_DNA"/>
</dbReference>
<evidence type="ECO:0000256" key="1">
    <source>
        <dbReference type="SAM" id="MobiDB-lite"/>
    </source>
</evidence>
<accession>A0A090M2Z0</accession>
<organism evidence="3 5">
    <name type="scientific">Ostreococcus tauri</name>
    <name type="common">Marine green alga</name>
    <dbReference type="NCBI Taxonomy" id="70448"/>
    <lineage>
        <taxon>Eukaryota</taxon>
        <taxon>Viridiplantae</taxon>
        <taxon>Chlorophyta</taxon>
        <taxon>Mamiellophyceae</taxon>
        <taxon>Mamiellales</taxon>
        <taxon>Bathycoccaceae</taxon>
        <taxon>Ostreococcus</taxon>
    </lineage>
</organism>
<dbReference type="SUPFAM" id="SSF49562">
    <property type="entry name" value="C2 domain (Calcium/lipid-binding domain, CaLB)"/>
    <property type="match status" value="1"/>
</dbReference>
<feature type="region of interest" description="Disordered" evidence="1">
    <location>
        <begin position="170"/>
        <end position="251"/>
    </location>
</feature>
<evidence type="ECO:0000313" key="4">
    <source>
        <dbReference type="EMBL" id="OUS42382.1"/>
    </source>
</evidence>
<dbReference type="CDD" id="cd00030">
    <property type="entry name" value="C2"/>
    <property type="match status" value="1"/>
</dbReference>
<sequence length="474" mass="52235">MTHRSSPSAYGHLVVDVHDARSITTPKSTKKFISSYSRLLCVVECADGRHRTRSRRTMSGNATWNERDAIVTFERAVDVDEDFVRISVWDKRGREAHECRGSARIALRDPAIERGLVTVVSLVDGDGGYAGEVKLRARVVGLVEATREPGDARVEESVESEAVEDEMVVRTEMTPVHSSGEEEEEAGEEEEDVNTEVEGSASEDVEVEDAKEIEEEEAEAEDDEWSAALKPSRAKPNEVDEVTSTDDDGKITNAAVERATARDAMMAEIWGEDSTDDIVMVTPPHSVTKSRFKEDNSSNDERARALQELHTFRHVASPIKADRARAPEKAIASPTQAVAHAEASEMDATPNLAPASPERPLKPALKTDTPSENVELDQVAMVSPNRSNALRVTFDDRVSVTPPMSGSRPNREIKTPPSAQKGLFTSRAKYDKENPLSPSNTQSFSMPTKAEIEEARRLAVMHERADAVFASWSW</sequence>
<evidence type="ECO:0000313" key="3">
    <source>
        <dbReference type="EMBL" id="CEF96897.1"/>
    </source>
</evidence>
<feature type="region of interest" description="Disordered" evidence="1">
    <location>
        <begin position="387"/>
        <end position="447"/>
    </location>
</feature>
<evidence type="ECO:0000313" key="5">
    <source>
        <dbReference type="Proteomes" id="UP000009170"/>
    </source>
</evidence>
<dbReference type="AlphaFoldDB" id="A0A090M2Z0"/>
<name>A0A090M2Z0_OSTTA</name>
<dbReference type="InterPro" id="IPR035892">
    <property type="entry name" value="C2_domain_sf"/>
</dbReference>
<accession>A0A1Y5I5E2</accession>
<dbReference type="Gene3D" id="2.60.40.150">
    <property type="entry name" value="C2 domain"/>
    <property type="match status" value="1"/>
</dbReference>
<dbReference type="Proteomes" id="UP000195557">
    <property type="component" value="Unassembled WGS sequence"/>
</dbReference>
<accession>A0A454XND7</accession>
<keyword evidence="5" id="KW-1185">Reference proteome</keyword>
<dbReference type="InterPro" id="IPR000008">
    <property type="entry name" value="C2_dom"/>
</dbReference>
<feature type="region of interest" description="Disordered" evidence="1">
    <location>
        <begin position="314"/>
        <end position="370"/>
    </location>
</feature>
<dbReference type="InParanoid" id="A0A090M2Z0"/>
<dbReference type="EMBL" id="KZ155838">
    <property type="protein sequence ID" value="OUS42382.1"/>
    <property type="molecule type" value="Genomic_DNA"/>
</dbReference>
<feature type="compositionally biased region" description="Basic and acidic residues" evidence="1">
    <location>
        <begin position="291"/>
        <end position="301"/>
    </location>
</feature>
<feature type="compositionally biased region" description="Acidic residues" evidence="1">
    <location>
        <begin position="181"/>
        <end position="225"/>
    </location>
</feature>
<evidence type="ECO:0000259" key="2">
    <source>
        <dbReference type="PROSITE" id="PS50004"/>
    </source>
</evidence>
<feature type="domain" description="C2" evidence="2">
    <location>
        <begin position="1"/>
        <end position="120"/>
    </location>
</feature>
<dbReference type="Proteomes" id="UP000009170">
    <property type="component" value="Unassembled WGS sequence"/>
</dbReference>
<feature type="compositionally biased region" description="Polar residues" evidence="1">
    <location>
        <begin position="436"/>
        <end position="446"/>
    </location>
</feature>
<dbReference type="OrthoDB" id="10637254at2759"/>
<reference evidence="4" key="3">
    <citation type="submission" date="2017-04" db="EMBL/GenBank/DDBJ databases">
        <title>Population genomics of picophytoplankton unveils novel chromosome hypervariability.</title>
        <authorList>
            <consortium name="DOE Joint Genome Institute"/>
            <person name="Blanc-Mathieu R."/>
            <person name="Krasovec M."/>
            <person name="Hebrard M."/>
            <person name="Yau S."/>
            <person name="Desgranges E."/>
            <person name="Martin J."/>
            <person name="Schackwitz W."/>
            <person name="Kuo A."/>
            <person name="Salin G."/>
            <person name="Donnadieu C."/>
            <person name="Desdevises Y."/>
            <person name="Sanchez-Ferandin S."/>
            <person name="Moreau H."/>
            <person name="Rivals E."/>
            <person name="Grigoriev I.V."/>
            <person name="Grimsley N."/>
            <person name="Eyre-Walker A."/>
            <person name="Piganeau G."/>
        </authorList>
    </citation>
    <scope>NUCLEOTIDE SEQUENCE [LARGE SCALE GENOMIC DNA]</scope>
    <source>
        <strain evidence="4">RCC 1115</strain>
    </source>
</reference>
<gene>
    <name evidence="4" type="ORF">BE221DRAFT_62332</name>
    <name evidence="3" type="ORF">OT_ostta01g06070</name>
</gene>
<dbReference type="PROSITE" id="PS50004">
    <property type="entry name" value="C2"/>
    <property type="match status" value="1"/>
</dbReference>
<reference evidence="3 5" key="1">
    <citation type="journal article" date="2006" name="Proc. Natl. Acad. Sci. U.S.A.">
        <title>Genome analysis of the smallest free-living eukaryote Ostreococcus tauri unveils many unique features.</title>
        <authorList>
            <person name="Derelle E."/>
            <person name="Ferraz C."/>
            <person name="Rombauts S."/>
            <person name="Rouze P."/>
            <person name="Worden A.Z."/>
            <person name="Robbens S."/>
            <person name="Partensky F."/>
            <person name="Degroeve S."/>
            <person name="Echeynie S."/>
            <person name="Cooke R."/>
            <person name="Saeys Y."/>
            <person name="Wuyts J."/>
            <person name="Jabbari K."/>
            <person name="Bowler C."/>
            <person name="Panaud O."/>
            <person name="Piegu B."/>
            <person name="Ball S.G."/>
            <person name="Ral J.-P."/>
            <person name="Bouget F.-Y."/>
            <person name="Piganeau G."/>
            <person name="De Baets B."/>
            <person name="Picard A."/>
            <person name="Delseny M."/>
            <person name="Demaille J."/>
            <person name="Van de Peer Y."/>
            <person name="Moreau H."/>
        </authorList>
    </citation>
    <scope>NUCLEOTIDE SEQUENCE [LARGE SCALE GENOMIC DNA]</scope>
    <source>
        <strain evidence="3 5">OTTH0595</strain>
    </source>
</reference>
<proteinExistence type="predicted"/>
<protein>
    <submittedName>
        <fullName evidence="3">C2 calcium/lipid-binding domain, CaLB</fullName>
    </submittedName>
</protein>
<dbReference type="Pfam" id="PF00168">
    <property type="entry name" value="C2"/>
    <property type="match status" value="1"/>
</dbReference>
<feature type="region of interest" description="Disordered" evidence="1">
    <location>
        <begin position="275"/>
        <end position="301"/>
    </location>
</feature>
<reference evidence="3" key="2">
    <citation type="journal article" date="2014" name="BMC Genomics">
        <title>An improved genome of the model marine alga Ostreococcus tauri unfolds by assessing Illumina de novo assemblies.</title>
        <authorList>
            <person name="Blanc-Mathieu R."/>
            <person name="Verhelst B."/>
            <person name="Derelle E."/>
            <person name="Rombauts S."/>
            <person name="Bouget F.Y."/>
            <person name="Carre I."/>
            <person name="Chateau A."/>
            <person name="Eyre-Walker A."/>
            <person name="Grimsley N."/>
            <person name="Moreau H."/>
            <person name="Piegu B."/>
            <person name="Rivals E."/>
            <person name="Schackwitz W."/>
            <person name="Van de Peer Y."/>
            <person name="Piganeau G."/>
        </authorList>
    </citation>
    <scope>NUCLEOTIDE SEQUENCE</scope>
    <source>
        <strain evidence="3">RCC4221</strain>
    </source>
</reference>